<keyword evidence="3 5" id="KW-0418">Kinase</keyword>
<sequence>MSVSIEKDTADGEAAECRFDLLGIGNAIIDVLAPVEPDFLIAQDMIPGSMMLIDATRAEALYDMIPREREMGGGSAANTCVVAANMGARVAYLGKVADDGPGRTFAADLRDSGIHFPSSFLTGAIARRQPTARCLVMVTPDGQRTMNTYLGACVSFGPEDVMADIVAGARVTYLEGYLFDPPHAQDAFRHAAALAHGAGRQVALSLSDPFCVARHRDAFRALVRGHVDILFANEEEVCSLYQTEDFAAAAAHAAADTHFAVLTRSAQGSVIIRGDERIDVAPVATQVVDTTGAGDAYAAGFLAGWTSGRTLAECGRLGSVAASEIISHFGARPLLNLRQDIAL</sequence>
<dbReference type="CDD" id="cd01168">
    <property type="entry name" value="adenosine_kinase"/>
    <property type="match status" value="1"/>
</dbReference>
<dbReference type="PANTHER" id="PTHR43320:SF3">
    <property type="entry name" value="CARBOHYDRATE KINASE PFKB DOMAIN-CONTAINING PROTEIN"/>
    <property type="match status" value="1"/>
</dbReference>
<comment type="similarity">
    <text evidence="1">Belongs to the carbohydrate kinase PfkB family.</text>
</comment>
<evidence type="ECO:0000256" key="3">
    <source>
        <dbReference type="ARBA" id="ARBA00022777"/>
    </source>
</evidence>
<protein>
    <submittedName>
        <fullName evidence="5">Adenosine kinase</fullName>
    </submittedName>
</protein>
<dbReference type="AlphaFoldDB" id="A0A7Y7M7I2"/>
<dbReference type="Pfam" id="PF00294">
    <property type="entry name" value="PfkB"/>
    <property type="match status" value="1"/>
</dbReference>
<organism evidence="5 6">
    <name type="scientific">Nguyenibacter vanlangensis</name>
    <dbReference type="NCBI Taxonomy" id="1216886"/>
    <lineage>
        <taxon>Bacteria</taxon>
        <taxon>Pseudomonadati</taxon>
        <taxon>Pseudomonadota</taxon>
        <taxon>Alphaproteobacteria</taxon>
        <taxon>Acetobacterales</taxon>
        <taxon>Acetobacteraceae</taxon>
        <taxon>Nguyenibacter</taxon>
    </lineage>
</organism>
<gene>
    <name evidence="5" type="ORF">HUK84_13075</name>
</gene>
<name>A0A7Y7M7I2_9PROT</name>
<evidence type="ECO:0000313" key="6">
    <source>
        <dbReference type="Proteomes" id="UP000534870"/>
    </source>
</evidence>
<dbReference type="PROSITE" id="PS00584">
    <property type="entry name" value="PFKB_KINASES_2"/>
    <property type="match status" value="1"/>
</dbReference>
<evidence type="ECO:0000256" key="1">
    <source>
        <dbReference type="ARBA" id="ARBA00010688"/>
    </source>
</evidence>
<dbReference type="Proteomes" id="UP000534870">
    <property type="component" value="Unassembled WGS sequence"/>
</dbReference>
<dbReference type="GO" id="GO:0016301">
    <property type="term" value="F:kinase activity"/>
    <property type="evidence" value="ECO:0007669"/>
    <property type="project" value="UniProtKB-KW"/>
</dbReference>
<dbReference type="SUPFAM" id="SSF53613">
    <property type="entry name" value="Ribokinase-like"/>
    <property type="match status" value="1"/>
</dbReference>
<dbReference type="InterPro" id="IPR052700">
    <property type="entry name" value="Carb_kinase_PfkB-like"/>
</dbReference>
<feature type="domain" description="Carbohydrate kinase PfkB" evidence="4">
    <location>
        <begin position="71"/>
        <end position="333"/>
    </location>
</feature>
<comment type="caution">
    <text evidence="5">The sequence shown here is derived from an EMBL/GenBank/DDBJ whole genome shotgun (WGS) entry which is preliminary data.</text>
</comment>
<dbReference type="InterPro" id="IPR029056">
    <property type="entry name" value="Ribokinase-like"/>
</dbReference>
<dbReference type="EMBL" id="JABXXP010000318">
    <property type="protein sequence ID" value="NVN12039.1"/>
    <property type="molecule type" value="Genomic_DNA"/>
</dbReference>
<accession>A0A7Y7M7I2</accession>
<evidence type="ECO:0000313" key="5">
    <source>
        <dbReference type="EMBL" id="NVN12039.1"/>
    </source>
</evidence>
<dbReference type="InterPro" id="IPR011611">
    <property type="entry name" value="PfkB_dom"/>
</dbReference>
<proteinExistence type="inferred from homology"/>
<dbReference type="PANTHER" id="PTHR43320">
    <property type="entry name" value="SUGAR KINASE"/>
    <property type="match status" value="1"/>
</dbReference>
<dbReference type="InterPro" id="IPR002173">
    <property type="entry name" value="Carboh/pur_kinase_PfkB_CS"/>
</dbReference>
<reference evidence="5 6" key="1">
    <citation type="submission" date="2020-06" db="EMBL/GenBank/DDBJ databases">
        <title>Description of novel acetic acid bacteria.</title>
        <authorList>
            <person name="Sombolestani A."/>
        </authorList>
    </citation>
    <scope>NUCLEOTIDE SEQUENCE [LARGE SCALE GENOMIC DNA]</scope>
    <source>
        <strain evidence="5 6">LMG 31431</strain>
    </source>
</reference>
<evidence type="ECO:0000256" key="2">
    <source>
        <dbReference type="ARBA" id="ARBA00022679"/>
    </source>
</evidence>
<keyword evidence="2" id="KW-0808">Transferase</keyword>
<evidence type="ECO:0000259" key="4">
    <source>
        <dbReference type="Pfam" id="PF00294"/>
    </source>
</evidence>
<dbReference type="Gene3D" id="3.40.1190.20">
    <property type="match status" value="1"/>
</dbReference>